<evidence type="ECO:0000313" key="2">
    <source>
        <dbReference type="Proteomes" id="UP000565724"/>
    </source>
</evidence>
<evidence type="ECO:0000313" key="1">
    <source>
        <dbReference type="EMBL" id="NUU15661.1"/>
    </source>
</evidence>
<proteinExistence type="predicted"/>
<accession>A0A7Y5ZWZ8</accession>
<organism evidence="1 2">
    <name type="scientific">Cellulomonas humilata</name>
    <dbReference type="NCBI Taxonomy" id="144055"/>
    <lineage>
        <taxon>Bacteria</taxon>
        <taxon>Bacillati</taxon>
        <taxon>Actinomycetota</taxon>
        <taxon>Actinomycetes</taxon>
        <taxon>Micrococcales</taxon>
        <taxon>Cellulomonadaceae</taxon>
        <taxon>Cellulomonas</taxon>
    </lineage>
</organism>
<gene>
    <name evidence="1" type="ORF">HP550_00160</name>
</gene>
<dbReference type="RefSeq" id="WP_175345577.1">
    <property type="nucleotide sequence ID" value="NZ_JABMCI010000028.1"/>
</dbReference>
<protein>
    <submittedName>
        <fullName evidence="1">Uncharacterized protein</fullName>
    </submittedName>
</protein>
<dbReference type="Proteomes" id="UP000565724">
    <property type="component" value="Unassembled WGS sequence"/>
</dbReference>
<dbReference type="EMBL" id="JABMCI010000028">
    <property type="protein sequence ID" value="NUU15661.1"/>
    <property type="molecule type" value="Genomic_DNA"/>
</dbReference>
<feature type="non-terminal residue" evidence="1">
    <location>
        <position position="1"/>
    </location>
</feature>
<sequence>LAVVARDSRAWTGADRASVLAVVRASEAALAEARAHLLVADRDAGDSLRPGDRSFEAAQARSMRSGLGEASRVVRQADALVSMGTVAAGVRAGSVPLGHLDELARVASSATP</sequence>
<comment type="caution">
    <text evidence="1">The sequence shown here is derived from an EMBL/GenBank/DDBJ whole genome shotgun (WGS) entry which is preliminary data.</text>
</comment>
<feature type="non-terminal residue" evidence="1">
    <location>
        <position position="112"/>
    </location>
</feature>
<dbReference type="AlphaFoldDB" id="A0A7Y5ZWZ8"/>
<name>A0A7Y5ZWZ8_9CELL</name>
<keyword evidence="2" id="KW-1185">Reference proteome</keyword>
<reference evidence="1 2" key="1">
    <citation type="submission" date="2020-05" db="EMBL/GenBank/DDBJ databases">
        <title>Genome Sequencing of Type Strains.</title>
        <authorList>
            <person name="Lemaire J.F."/>
            <person name="Inderbitzin P."/>
            <person name="Gregorio O.A."/>
            <person name="Collins S.B."/>
            <person name="Wespe N."/>
            <person name="Knight-Connoni V."/>
        </authorList>
    </citation>
    <scope>NUCLEOTIDE SEQUENCE [LARGE SCALE GENOMIC DNA]</scope>
    <source>
        <strain evidence="1 2">ATCC 25174</strain>
    </source>
</reference>